<dbReference type="PANTHER" id="PTHR33488">
    <property type="entry name" value="ZGC:162509"/>
    <property type="match status" value="1"/>
</dbReference>
<dbReference type="Proteomes" id="UP001279410">
    <property type="component" value="Unassembled WGS sequence"/>
</dbReference>
<proteinExistence type="predicted"/>
<dbReference type="EMBL" id="BRZM01001638">
    <property type="protein sequence ID" value="GLD73513.1"/>
    <property type="molecule type" value="Genomic_DNA"/>
</dbReference>
<evidence type="ECO:0000313" key="2">
    <source>
        <dbReference type="Proteomes" id="UP001279410"/>
    </source>
</evidence>
<gene>
    <name evidence="1" type="ORF">AKAME5_002483800</name>
</gene>
<organism evidence="1 2">
    <name type="scientific">Lates japonicus</name>
    <name type="common">Japanese lates</name>
    <dbReference type="NCBI Taxonomy" id="270547"/>
    <lineage>
        <taxon>Eukaryota</taxon>
        <taxon>Metazoa</taxon>
        <taxon>Chordata</taxon>
        <taxon>Craniata</taxon>
        <taxon>Vertebrata</taxon>
        <taxon>Euteleostomi</taxon>
        <taxon>Actinopterygii</taxon>
        <taxon>Neopterygii</taxon>
        <taxon>Teleostei</taxon>
        <taxon>Neoteleostei</taxon>
        <taxon>Acanthomorphata</taxon>
        <taxon>Carangaria</taxon>
        <taxon>Carangaria incertae sedis</taxon>
        <taxon>Centropomidae</taxon>
        <taxon>Lates</taxon>
    </lineage>
</organism>
<evidence type="ECO:0000313" key="1">
    <source>
        <dbReference type="EMBL" id="GLD73513.1"/>
    </source>
</evidence>
<keyword evidence="2" id="KW-1185">Reference proteome</keyword>
<protein>
    <submittedName>
        <fullName evidence="1">Uncharacterized protein</fullName>
    </submittedName>
</protein>
<accession>A0AAD3NI84</accession>
<name>A0AAD3NI84_LATJO</name>
<reference evidence="1" key="1">
    <citation type="submission" date="2022-08" db="EMBL/GenBank/DDBJ databases">
        <title>Genome sequencing of akame (Lates japonicus).</title>
        <authorList>
            <person name="Hashiguchi Y."/>
            <person name="Takahashi H."/>
        </authorList>
    </citation>
    <scope>NUCLEOTIDE SEQUENCE</scope>
    <source>
        <strain evidence="1">Kochi</strain>
    </source>
</reference>
<dbReference type="AlphaFoldDB" id="A0AAD3NI84"/>
<dbReference type="PANTHER" id="PTHR33488:SF2">
    <property type="entry name" value="EARLY ENDOSOME ANTIGEN 1-LIKE"/>
    <property type="match status" value="1"/>
</dbReference>
<sequence length="111" mass="12860">MESLFAKDQLYNQWPLASNVASLVHMISETYTEVSNKYPMDRVSSLGKLMTMDKEKSEIEQEHQKLGNSCQEAQEGILKLVLENKKEFEMKTDARMKRDVMKPRPFCPCPT</sequence>
<comment type="caution">
    <text evidence="1">The sequence shown here is derived from an EMBL/GenBank/DDBJ whole genome shotgun (WGS) entry which is preliminary data.</text>
</comment>